<dbReference type="HOGENOM" id="CLU_2187712_0_0_1"/>
<dbReference type="Gramene" id="LPERR04G24340.1">
    <property type="protein sequence ID" value="LPERR04G24340.1"/>
    <property type="gene ID" value="LPERR04G24340"/>
</dbReference>
<evidence type="ECO:0000256" key="1">
    <source>
        <dbReference type="SAM" id="MobiDB-lite"/>
    </source>
</evidence>
<name>A0A0D9WAW1_9ORYZ</name>
<accession>A0A0D9WAW1</accession>
<sequence length="129" mass="13641">MPSPKPKRLSRQASVVATAGGRRHRPPFLSGAGDGDQIVQETSRFAANGGLGVRGDDDTLPALACFEIDAACAWLDCLKSPPRALLPLRAFDPLLRISKKGLGLIAPSEKPLGIAYLPTYVDSVRGVCC</sequence>
<dbReference type="Proteomes" id="UP000032180">
    <property type="component" value="Chromosome 4"/>
</dbReference>
<dbReference type="AlphaFoldDB" id="A0A0D9WAW1"/>
<evidence type="ECO:0000313" key="2">
    <source>
        <dbReference type="EnsemblPlants" id="LPERR04G24340.1"/>
    </source>
</evidence>
<organism evidence="2 3">
    <name type="scientific">Leersia perrieri</name>
    <dbReference type="NCBI Taxonomy" id="77586"/>
    <lineage>
        <taxon>Eukaryota</taxon>
        <taxon>Viridiplantae</taxon>
        <taxon>Streptophyta</taxon>
        <taxon>Embryophyta</taxon>
        <taxon>Tracheophyta</taxon>
        <taxon>Spermatophyta</taxon>
        <taxon>Magnoliopsida</taxon>
        <taxon>Liliopsida</taxon>
        <taxon>Poales</taxon>
        <taxon>Poaceae</taxon>
        <taxon>BOP clade</taxon>
        <taxon>Oryzoideae</taxon>
        <taxon>Oryzeae</taxon>
        <taxon>Oryzinae</taxon>
        <taxon>Leersia</taxon>
    </lineage>
</organism>
<feature type="compositionally biased region" description="Basic residues" evidence="1">
    <location>
        <begin position="1"/>
        <end position="10"/>
    </location>
</feature>
<dbReference type="EnsemblPlants" id="LPERR04G24340.1">
    <property type="protein sequence ID" value="LPERR04G24340.1"/>
    <property type="gene ID" value="LPERR04G24340"/>
</dbReference>
<reference evidence="3" key="2">
    <citation type="submission" date="2013-12" db="EMBL/GenBank/DDBJ databases">
        <authorList>
            <person name="Yu Y."/>
            <person name="Lee S."/>
            <person name="de Baynast K."/>
            <person name="Wissotski M."/>
            <person name="Liu L."/>
            <person name="Talag J."/>
            <person name="Goicoechea J."/>
            <person name="Angelova A."/>
            <person name="Jetty R."/>
            <person name="Kudrna D."/>
            <person name="Golser W."/>
            <person name="Rivera L."/>
            <person name="Zhang J."/>
            <person name="Wing R."/>
        </authorList>
    </citation>
    <scope>NUCLEOTIDE SEQUENCE</scope>
</reference>
<feature type="region of interest" description="Disordered" evidence="1">
    <location>
        <begin position="1"/>
        <end position="35"/>
    </location>
</feature>
<reference evidence="2" key="3">
    <citation type="submission" date="2015-04" db="UniProtKB">
        <authorList>
            <consortium name="EnsemblPlants"/>
        </authorList>
    </citation>
    <scope>IDENTIFICATION</scope>
</reference>
<proteinExistence type="predicted"/>
<evidence type="ECO:0000313" key="3">
    <source>
        <dbReference type="Proteomes" id="UP000032180"/>
    </source>
</evidence>
<keyword evidence="3" id="KW-1185">Reference proteome</keyword>
<protein>
    <submittedName>
        <fullName evidence="2">Uncharacterized protein</fullName>
    </submittedName>
</protein>
<reference evidence="2 3" key="1">
    <citation type="submission" date="2012-08" db="EMBL/GenBank/DDBJ databases">
        <title>Oryza genome evolution.</title>
        <authorList>
            <person name="Wing R.A."/>
        </authorList>
    </citation>
    <scope>NUCLEOTIDE SEQUENCE</scope>
</reference>